<sequence>MNTFEALNPDCTPVKQCEEREADFVFVLDHALPPRHIDRIKYLYKAISCEIPSCEKNKLGVLHLGLKGDPEMVDSSAFPLQLNTKVPKRTSVFNKDPCKRFESALKSIPDPELETTRIVFPLTHEYSGSRSCLIDEILDEVVKKKNLQHLKLDIISIDAHMKKHAHHVRVLIKSWDDIDLNGYTLYWEERTGVIRVTQVIHALRRAKRDNAGNGAKGGTEDKTKFRPFLIPLLILIIVLALIIIFLLICIICLMRMEDKKDKDDKASGEGDDAGGAPPPGGEGQDDTTFAPIIISGKRGKSGEGGDGAGSGSGASQEGEERGAGAGSARGGEGAEGQPGACGGQGAKEPGAIAPPLADEGSDKHRDNIPKITIDHMF</sequence>
<protein>
    <submittedName>
        <fullName evidence="3 5">Uncharacterized protein</fullName>
    </submittedName>
</protein>
<dbReference type="EMBL" id="UYSL01022139">
    <property type="protein sequence ID" value="VDL79893.1"/>
    <property type="molecule type" value="Genomic_DNA"/>
</dbReference>
<feature type="region of interest" description="Disordered" evidence="1">
    <location>
        <begin position="261"/>
        <end position="377"/>
    </location>
</feature>
<evidence type="ECO:0000313" key="5">
    <source>
        <dbReference type="WBParaSite" id="NBR_0001629701-mRNA-1"/>
    </source>
</evidence>
<dbReference type="Proteomes" id="UP000271162">
    <property type="component" value="Unassembled WGS sequence"/>
</dbReference>
<keyword evidence="2" id="KW-0472">Membrane</keyword>
<feature type="compositionally biased region" description="Gly residues" evidence="1">
    <location>
        <begin position="323"/>
        <end position="345"/>
    </location>
</feature>
<dbReference type="WBParaSite" id="NBR_0001629701-mRNA-1">
    <property type="protein sequence ID" value="NBR_0001629701-mRNA-1"/>
    <property type="gene ID" value="NBR_0001629701"/>
</dbReference>
<reference evidence="5" key="1">
    <citation type="submission" date="2016-04" db="UniProtKB">
        <authorList>
            <consortium name="WormBaseParasite"/>
        </authorList>
    </citation>
    <scope>IDENTIFICATION</scope>
</reference>
<evidence type="ECO:0000313" key="3">
    <source>
        <dbReference type="EMBL" id="VDL79893.1"/>
    </source>
</evidence>
<organism evidence="5">
    <name type="scientific">Nippostrongylus brasiliensis</name>
    <name type="common">Rat hookworm</name>
    <dbReference type="NCBI Taxonomy" id="27835"/>
    <lineage>
        <taxon>Eukaryota</taxon>
        <taxon>Metazoa</taxon>
        <taxon>Ecdysozoa</taxon>
        <taxon>Nematoda</taxon>
        <taxon>Chromadorea</taxon>
        <taxon>Rhabditida</taxon>
        <taxon>Rhabditina</taxon>
        <taxon>Rhabditomorpha</taxon>
        <taxon>Strongyloidea</taxon>
        <taxon>Heligmosomidae</taxon>
        <taxon>Nippostrongylus</taxon>
    </lineage>
</organism>
<evidence type="ECO:0000256" key="1">
    <source>
        <dbReference type="SAM" id="MobiDB-lite"/>
    </source>
</evidence>
<reference evidence="3 4" key="2">
    <citation type="submission" date="2018-11" db="EMBL/GenBank/DDBJ databases">
        <authorList>
            <consortium name="Pathogen Informatics"/>
        </authorList>
    </citation>
    <scope>NUCLEOTIDE SEQUENCE [LARGE SCALE GENOMIC DNA]</scope>
</reference>
<accession>A0A158R2M4</accession>
<feature type="compositionally biased region" description="Gly residues" evidence="1">
    <location>
        <begin position="302"/>
        <end position="312"/>
    </location>
</feature>
<proteinExistence type="predicted"/>
<feature type="transmembrane region" description="Helical" evidence="2">
    <location>
        <begin position="228"/>
        <end position="253"/>
    </location>
</feature>
<keyword evidence="2" id="KW-1133">Transmembrane helix</keyword>
<keyword evidence="4" id="KW-1185">Reference proteome</keyword>
<name>A0A158R2M4_NIPBR</name>
<gene>
    <name evidence="3" type="ORF">NBR_LOCUS16298</name>
</gene>
<evidence type="ECO:0000313" key="4">
    <source>
        <dbReference type="Proteomes" id="UP000271162"/>
    </source>
</evidence>
<evidence type="ECO:0000256" key="2">
    <source>
        <dbReference type="SAM" id="Phobius"/>
    </source>
</evidence>
<dbReference type="STRING" id="27835.A0A158R2M4"/>
<feature type="compositionally biased region" description="Basic and acidic residues" evidence="1">
    <location>
        <begin position="360"/>
        <end position="377"/>
    </location>
</feature>
<dbReference type="AlphaFoldDB" id="A0A158R2M4"/>
<keyword evidence="2" id="KW-0812">Transmembrane</keyword>